<comment type="caution">
    <text evidence="2">The sequence shown here is derived from an EMBL/GenBank/DDBJ whole genome shotgun (WGS) entry which is preliminary data.</text>
</comment>
<dbReference type="Proteomes" id="UP001074726">
    <property type="component" value="Unassembled WGS sequence"/>
</dbReference>
<organism evidence="2 3">
    <name type="scientific">Nocardioides pini</name>
    <dbReference type="NCBI Taxonomy" id="2975053"/>
    <lineage>
        <taxon>Bacteria</taxon>
        <taxon>Bacillati</taxon>
        <taxon>Actinomycetota</taxon>
        <taxon>Actinomycetes</taxon>
        <taxon>Propionibacteriales</taxon>
        <taxon>Nocardioidaceae</taxon>
        <taxon>Nocardioides</taxon>
    </lineage>
</organism>
<dbReference type="CDD" id="cd00371">
    <property type="entry name" value="HMA"/>
    <property type="match status" value="1"/>
</dbReference>
<proteinExistence type="predicted"/>
<dbReference type="PROSITE" id="PS50846">
    <property type="entry name" value="HMA_2"/>
    <property type="match status" value="1"/>
</dbReference>
<accession>A0ABT4CHV2</accession>
<reference evidence="2" key="1">
    <citation type="submission" date="2022-08" db="EMBL/GenBank/DDBJ databases">
        <title>Genome sequencing of Nocardioides sp. STR2.</title>
        <authorList>
            <person name="So Y."/>
        </authorList>
    </citation>
    <scope>NUCLEOTIDE SEQUENCE</scope>
    <source>
        <strain evidence="2">STR2</strain>
    </source>
</reference>
<feature type="domain" description="HMA" evidence="1">
    <location>
        <begin position="2"/>
        <end position="65"/>
    </location>
</feature>
<dbReference type="SUPFAM" id="SSF55008">
    <property type="entry name" value="HMA, heavy metal-associated domain"/>
    <property type="match status" value="1"/>
</dbReference>
<dbReference type="EMBL" id="JAPPUX010000006">
    <property type="protein sequence ID" value="MCY4728560.1"/>
    <property type="molecule type" value="Genomic_DNA"/>
</dbReference>
<name>A0ABT4CHV2_9ACTN</name>
<evidence type="ECO:0000313" key="2">
    <source>
        <dbReference type="EMBL" id="MCY4728560.1"/>
    </source>
</evidence>
<dbReference type="RefSeq" id="WP_268113594.1">
    <property type="nucleotide sequence ID" value="NZ_JAPPUX010000006.1"/>
</dbReference>
<dbReference type="InterPro" id="IPR006121">
    <property type="entry name" value="HMA_dom"/>
</dbReference>
<dbReference type="Pfam" id="PF00403">
    <property type="entry name" value="HMA"/>
    <property type="match status" value="1"/>
</dbReference>
<protein>
    <submittedName>
        <fullName evidence="2">Cation transporter</fullName>
    </submittedName>
</protein>
<gene>
    <name evidence="2" type="ORF">NYO98_19925</name>
</gene>
<evidence type="ECO:0000259" key="1">
    <source>
        <dbReference type="PROSITE" id="PS50846"/>
    </source>
</evidence>
<dbReference type="InterPro" id="IPR036163">
    <property type="entry name" value="HMA_dom_sf"/>
</dbReference>
<keyword evidence="3" id="KW-1185">Reference proteome</keyword>
<dbReference type="Gene3D" id="3.30.70.100">
    <property type="match status" value="1"/>
</dbReference>
<sequence>MDELELTVSGMSCRRCVREVTARLRDVAGVERVVADPLRSTIHLVGSMTRADVLAAFEGTTYRPVLREV</sequence>
<evidence type="ECO:0000313" key="3">
    <source>
        <dbReference type="Proteomes" id="UP001074726"/>
    </source>
</evidence>